<feature type="domain" description="PI-PLC Y-box" evidence="3">
    <location>
        <begin position="239"/>
        <end position="352"/>
    </location>
</feature>
<dbReference type="PANTHER" id="PTHR10336">
    <property type="entry name" value="PHOSPHOINOSITIDE-SPECIFIC PHOSPHOLIPASE C FAMILY PROTEIN"/>
    <property type="match status" value="1"/>
</dbReference>
<dbReference type="Gene3D" id="2.60.40.150">
    <property type="entry name" value="C2 domain"/>
    <property type="match status" value="1"/>
</dbReference>
<evidence type="ECO:0000313" key="4">
    <source>
        <dbReference type="EMBL" id="EEU35876.1"/>
    </source>
</evidence>
<dbReference type="SMART" id="SM00149">
    <property type="entry name" value="PLCYc"/>
    <property type="match status" value="1"/>
</dbReference>
<dbReference type="InterPro" id="IPR035892">
    <property type="entry name" value="C2_domain_sf"/>
</dbReference>
<dbReference type="PROSITE" id="PS50007">
    <property type="entry name" value="PIPLC_X_DOMAIN"/>
    <property type="match status" value="1"/>
</dbReference>
<evidence type="ECO:0000256" key="1">
    <source>
        <dbReference type="RuleBase" id="RU361133"/>
    </source>
</evidence>
<feature type="compositionally biased region" description="Polar residues" evidence="2">
    <location>
        <begin position="205"/>
        <end position="227"/>
    </location>
</feature>
<dbReference type="EC" id="3.1.4.11" evidence="1"/>
<dbReference type="CDD" id="cd08598">
    <property type="entry name" value="PI-PLC1c_yeast"/>
    <property type="match status" value="1"/>
</dbReference>
<proteinExistence type="predicted"/>
<dbReference type="Proteomes" id="UP000005206">
    <property type="component" value="Chromosome 3"/>
</dbReference>
<comment type="catalytic activity">
    <reaction evidence="1">
        <text>a 1,2-diacyl-sn-glycero-3-phospho-(1D-myo-inositol-4,5-bisphosphate) + H2O = 1D-myo-inositol 1,4,5-trisphosphate + a 1,2-diacyl-sn-glycerol + H(+)</text>
        <dbReference type="Rhea" id="RHEA:33179"/>
        <dbReference type="ChEBI" id="CHEBI:15377"/>
        <dbReference type="ChEBI" id="CHEBI:15378"/>
        <dbReference type="ChEBI" id="CHEBI:17815"/>
        <dbReference type="ChEBI" id="CHEBI:58456"/>
        <dbReference type="ChEBI" id="CHEBI:203600"/>
        <dbReference type="EC" id="3.1.4.11"/>
    </reaction>
</comment>
<dbReference type="eggNOG" id="KOG0169">
    <property type="taxonomic scope" value="Eukaryota"/>
</dbReference>
<feature type="compositionally biased region" description="Basic and acidic residues" evidence="2">
    <location>
        <begin position="71"/>
        <end position="80"/>
    </location>
</feature>
<dbReference type="VEuPathDB" id="FungiDB:NECHADRAFT_35018"/>
<keyword evidence="1" id="KW-0378">Hydrolase</keyword>
<dbReference type="GO" id="GO:0048015">
    <property type="term" value="P:phosphatidylinositol-mediated signaling"/>
    <property type="evidence" value="ECO:0007669"/>
    <property type="project" value="TreeGrafter"/>
</dbReference>
<dbReference type="GeneID" id="9673888"/>
<dbReference type="SMART" id="SM00148">
    <property type="entry name" value="PLCXc"/>
    <property type="match status" value="1"/>
</dbReference>
<keyword evidence="1" id="KW-0442">Lipid degradation</keyword>
<dbReference type="SUPFAM" id="SSF51695">
    <property type="entry name" value="PLC-like phosphodiesterases"/>
    <property type="match status" value="1"/>
</dbReference>
<gene>
    <name evidence="4" type="ORF">NECHADRAFT_35018</name>
</gene>
<dbReference type="Pfam" id="PF00387">
    <property type="entry name" value="PI-PLC-Y"/>
    <property type="match status" value="1"/>
</dbReference>
<dbReference type="PANTHER" id="PTHR10336:SF82">
    <property type="entry name" value="PHOSPHOINOSITIDE PHOSPHOLIPASE C"/>
    <property type="match status" value="1"/>
</dbReference>
<evidence type="ECO:0000313" key="5">
    <source>
        <dbReference type="Proteomes" id="UP000005206"/>
    </source>
</evidence>
<dbReference type="InParanoid" id="C7ZJB8"/>
<evidence type="ECO:0000256" key="2">
    <source>
        <dbReference type="SAM" id="MobiDB-lite"/>
    </source>
</evidence>
<protein>
    <recommendedName>
        <fullName evidence="1">Phosphoinositide phospholipase C</fullName>
        <ecNumber evidence="1">3.1.4.11</ecNumber>
    </recommendedName>
</protein>
<sequence>MAWVQLGTSAQGPLPPKDLSRPLTHYFISSSHNSYLVGDQLNTKANAEAYRDILLQGCRYVEIDVWGGDPVKPDARDSSQTHRPNTLMSKVSKSPKPGSQVELGEPIVTHGWTLIPPCGFREVCAIIGTSAFVNNDLPIIVSLEVHADTEQQEAMVRIMKEEWGELLLDEPLGGYDPRFRLPKLGDLRRRILVKVKKSPARAIKTATSSDSESSIQDLKPMSDSNPKAKSSRIAICQALSDLAIYTQSEAFRGFDTPAARKPSHIFSLSETKLLELDEADGTGLLFHNKNYFMGCFPSGRRIDSSNPDPSLFWHMGVQMVALNWHSLDEGMMLHHGMFADEDGWVLKHARYRNTDGIVEFQHDAIPRGARDISITIFSGFDIPDDADDEQYHIRRDKSVLRPQVKVEFHCDQDEGDKVEHRFKTETGKTKDPRFGATGSTTSFDIGWSPPDATQIVYQELTCFIRFKVVDVQKSLAAPPLLGWACIRLDRLREGYRLIELSDARGRVTSGVLLVKISIDVDPRSIPRARLYQK</sequence>
<dbReference type="Pfam" id="PF00388">
    <property type="entry name" value="PI-PLC-X"/>
    <property type="match status" value="1"/>
</dbReference>
<dbReference type="SUPFAM" id="SSF49562">
    <property type="entry name" value="C2 domain (Calcium/lipid-binding domain, CaLB)"/>
    <property type="match status" value="1"/>
</dbReference>
<dbReference type="OrthoDB" id="20872at2759"/>
<dbReference type="Gene3D" id="3.20.20.190">
    <property type="entry name" value="Phosphatidylinositol (PI) phosphodiesterase"/>
    <property type="match status" value="1"/>
</dbReference>
<dbReference type="CDD" id="cd00275">
    <property type="entry name" value="C2_PLC_like"/>
    <property type="match status" value="1"/>
</dbReference>
<feature type="region of interest" description="Disordered" evidence="2">
    <location>
        <begin position="71"/>
        <end position="100"/>
    </location>
</feature>
<dbReference type="InterPro" id="IPR000909">
    <property type="entry name" value="PLipase_C_PInositol-sp_X_dom"/>
</dbReference>
<dbReference type="RefSeq" id="XP_003041589.1">
    <property type="nucleotide sequence ID" value="XM_003041543.1"/>
</dbReference>
<dbReference type="GO" id="GO:0016042">
    <property type="term" value="P:lipid catabolic process"/>
    <property type="evidence" value="ECO:0007669"/>
    <property type="project" value="UniProtKB-KW"/>
</dbReference>
<dbReference type="OMA" id="EMMINHA"/>
<organism evidence="4 5">
    <name type="scientific">Fusarium vanettenii (strain ATCC MYA-4622 / CBS 123669 / FGSC 9596 / NRRL 45880 / 77-13-4)</name>
    <name type="common">Fusarium solani subsp. pisi</name>
    <dbReference type="NCBI Taxonomy" id="660122"/>
    <lineage>
        <taxon>Eukaryota</taxon>
        <taxon>Fungi</taxon>
        <taxon>Dikarya</taxon>
        <taxon>Ascomycota</taxon>
        <taxon>Pezizomycotina</taxon>
        <taxon>Sordariomycetes</taxon>
        <taxon>Hypocreomycetidae</taxon>
        <taxon>Hypocreales</taxon>
        <taxon>Nectriaceae</taxon>
        <taxon>Fusarium</taxon>
        <taxon>Fusarium solani species complex</taxon>
        <taxon>Fusarium vanettenii</taxon>
    </lineage>
</organism>
<feature type="compositionally biased region" description="Polar residues" evidence="2">
    <location>
        <begin position="81"/>
        <end position="92"/>
    </location>
</feature>
<dbReference type="PRINTS" id="PR00390">
    <property type="entry name" value="PHPHLIPASEC"/>
</dbReference>
<reference evidence="4 5" key="1">
    <citation type="journal article" date="2009" name="PLoS Genet.">
        <title>The genome of Nectria haematococca: contribution of supernumerary chromosomes to gene expansion.</title>
        <authorList>
            <person name="Coleman J.J."/>
            <person name="Rounsley S.D."/>
            <person name="Rodriguez-Carres M."/>
            <person name="Kuo A."/>
            <person name="Wasmann C.C."/>
            <person name="Grimwood J."/>
            <person name="Schmutz J."/>
            <person name="Taga M."/>
            <person name="White G.J."/>
            <person name="Zhou S."/>
            <person name="Schwartz D.C."/>
            <person name="Freitag M."/>
            <person name="Ma L.J."/>
            <person name="Danchin E.G."/>
            <person name="Henrissat B."/>
            <person name="Coutinho P.M."/>
            <person name="Nelson D.R."/>
            <person name="Straney D."/>
            <person name="Napoli C.A."/>
            <person name="Barker B.M."/>
            <person name="Gribskov M."/>
            <person name="Rep M."/>
            <person name="Kroken S."/>
            <person name="Molnar I."/>
            <person name="Rensing C."/>
            <person name="Kennell J.C."/>
            <person name="Zamora J."/>
            <person name="Farman M.L."/>
            <person name="Selker E.U."/>
            <person name="Salamov A."/>
            <person name="Shapiro H."/>
            <person name="Pangilinan J."/>
            <person name="Lindquist E."/>
            <person name="Lamers C."/>
            <person name="Grigoriev I.V."/>
            <person name="Geiser D.M."/>
            <person name="Covert S.F."/>
            <person name="Temporini E."/>
            <person name="Vanetten H.D."/>
        </authorList>
    </citation>
    <scope>NUCLEOTIDE SEQUENCE [LARGE SCALE GENOMIC DNA]</scope>
    <source>
        <strain evidence="5">ATCC MYA-4622 / CBS 123669 / FGSC 9596 / NRRL 45880 / 77-13-4</strain>
    </source>
</reference>
<dbReference type="GO" id="GO:0004435">
    <property type="term" value="F:phosphatidylinositol-4,5-bisphosphate phospholipase C activity"/>
    <property type="evidence" value="ECO:0007669"/>
    <property type="project" value="UniProtKB-EC"/>
</dbReference>
<feature type="region of interest" description="Disordered" evidence="2">
    <location>
        <begin position="203"/>
        <end position="227"/>
    </location>
</feature>
<dbReference type="InterPro" id="IPR001192">
    <property type="entry name" value="PI-PLC_fam"/>
</dbReference>
<dbReference type="EMBL" id="GG698933">
    <property type="protein sequence ID" value="EEU35876.1"/>
    <property type="molecule type" value="Genomic_DNA"/>
</dbReference>
<evidence type="ECO:0000259" key="3">
    <source>
        <dbReference type="PROSITE" id="PS50008"/>
    </source>
</evidence>
<name>C7ZJB8_FUSV7</name>
<dbReference type="PROSITE" id="PS50008">
    <property type="entry name" value="PIPLC_Y_DOMAIN"/>
    <property type="match status" value="1"/>
</dbReference>
<accession>C7ZJB8</accession>
<dbReference type="KEGG" id="nhe:NECHADRAFT_35018"/>
<dbReference type="STRING" id="660122.C7ZJB8"/>
<dbReference type="InterPro" id="IPR001711">
    <property type="entry name" value="PLipase_C_Pinositol-sp_Y"/>
</dbReference>
<dbReference type="GO" id="GO:0051209">
    <property type="term" value="P:release of sequestered calcium ion into cytosol"/>
    <property type="evidence" value="ECO:0007669"/>
    <property type="project" value="TreeGrafter"/>
</dbReference>
<keyword evidence="1" id="KW-0443">Lipid metabolism</keyword>
<dbReference type="AlphaFoldDB" id="C7ZJB8"/>
<keyword evidence="5" id="KW-1185">Reference proteome</keyword>
<dbReference type="InterPro" id="IPR017946">
    <property type="entry name" value="PLC-like_Pdiesterase_TIM-brl"/>
</dbReference>
<dbReference type="HOGENOM" id="CLU_002738_3_0_1"/>